<comment type="subcellular location">
    <subcellularLocation>
        <location evidence="7">Cell inner membrane</location>
        <topology evidence="7">Single-pass membrane protein</topology>
    </subcellularLocation>
</comment>
<keyword evidence="7" id="KW-0997">Cell inner membrane</keyword>
<gene>
    <name evidence="7 9" type="primary">mltG</name>
    <name evidence="9" type="ORF">KAJ83_08790</name>
</gene>
<dbReference type="GO" id="GO:0008932">
    <property type="term" value="F:lytic endotransglycosylase activity"/>
    <property type="evidence" value="ECO:0007669"/>
    <property type="project" value="UniProtKB-UniRule"/>
</dbReference>
<evidence type="ECO:0000313" key="9">
    <source>
        <dbReference type="EMBL" id="MBP5857104.1"/>
    </source>
</evidence>
<dbReference type="EC" id="4.2.2.29" evidence="7"/>
<dbReference type="PANTHER" id="PTHR30518:SF2">
    <property type="entry name" value="ENDOLYTIC MUREIN TRANSGLYCOSYLASE"/>
    <property type="match status" value="1"/>
</dbReference>
<reference evidence="9" key="1">
    <citation type="submission" date="2021-04" db="EMBL/GenBank/DDBJ databases">
        <authorList>
            <person name="Zhang D.-C."/>
        </authorList>
    </citation>
    <scope>NUCLEOTIDE SEQUENCE</scope>
    <source>
        <strain evidence="9">CGMCC 1.15697</strain>
    </source>
</reference>
<accession>A0A8J7V3Y4</accession>
<dbReference type="HAMAP" id="MF_02065">
    <property type="entry name" value="MltG"/>
    <property type="match status" value="1"/>
</dbReference>
<evidence type="ECO:0000256" key="4">
    <source>
        <dbReference type="ARBA" id="ARBA00023136"/>
    </source>
</evidence>
<dbReference type="AlphaFoldDB" id="A0A8J7V3Y4"/>
<proteinExistence type="inferred from homology"/>
<evidence type="ECO:0000256" key="7">
    <source>
        <dbReference type="HAMAP-Rule" id="MF_02065"/>
    </source>
</evidence>
<evidence type="ECO:0000256" key="1">
    <source>
        <dbReference type="ARBA" id="ARBA00022475"/>
    </source>
</evidence>
<organism evidence="9 10">
    <name type="scientific">Marivibrio halodurans</name>
    <dbReference type="NCBI Taxonomy" id="2039722"/>
    <lineage>
        <taxon>Bacteria</taxon>
        <taxon>Pseudomonadati</taxon>
        <taxon>Pseudomonadota</taxon>
        <taxon>Alphaproteobacteria</taxon>
        <taxon>Rhodospirillales</taxon>
        <taxon>Rhodospirillaceae</taxon>
        <taxon>Marivibrio</taxon>
    </lineage>
</organism>
<dbReference type="Gene3D" id="3.30.160.60">
    <property type="entry name" value="Classic Zinc Finger"/>
    <property type="match status" value="1"/>
</dbReference>
<comment type="function">
    <text evidence="7">Functions as a peptidoglycan terminase that cleaves nascent peptidoglycan strands endolytically to terminate their elongation.</text>
</comment>
<keyword evidence="10" id="KW-1185">Reference proteome</keyword>
<dbReference type="EMBL" id="JAGMWN010000003">
    <property type="protein sequence ID" value="MBP5857104.1"/>
    <property type="molecule type" value="Genomic_DNA"/>
</dbReference>
<evidence type="ECO:0000256" key="6">
    <source>
        <dbReference type="ARBA" id="ARBA00023316"/>
    </source>
</evidence>
<dbReference type="RefSeq" id="WP_210681665.1">
    <property type="nucleotide sequence ID" value="NZ_JAGMWN010000003.1"/>
</dbReference>
<dbReference type="Pfam" id="PF02618">
    <property type="entry name" value="YceG"/>
    <property type="match status" value="1"/>
</dbReference>
<dbReference type="InterPro" id="IPR003770">
    <property type="entry name" value="MLTG-like"/>
</dbReference>
<evidence type="ECO:0000256" key="8">
    <source>
        <dbReference type="SAM" id="MobiDB-lite"/>
    </source>
</evidence>
<dbReference type="CDD" id="cd08010">
    <property type="entry name" value="MltG_like"/>
    <property type="match status" value="1"/>
</dbReference>
<dbReference type="GO" id="GO:0005886">
    <property type="term" value="C:plasma membrane"/>
    <property type="evidence" value="ECO:0007669"/>
    <property type="project" value="UniProtKB-SubCell"/>
</dbReference>
<dbReference type="PANTHER" id="PTHR30518">
    <property type="entry name" value="ENDOLYTIC MUREIN TRANSGLYCOSYLASE"/>
    <property type="match status" value="1"/>
</dbReference>
<evidence type="ECO:0000256" key="2">
    <source>
        <dbReference type="ARBA" id="ARBA00022692"/>
    </source>
</evidence>
<dbReference type="Proteomes" id="UP000672602">
    <property type="component" value="Unassembled WGS sequence"/>
</dbReference>
<protein>
    <recommendedName>
        <fullName evidence="7">Endolytic murein transglycosylase</fullName>
        <ecNumber evidence="7">4.2.2.29</ecNumber>
    </recommendedName>
    <alternativeName>
        <fullName evidence="7">Peptidoglycan lytic transglycosylase</fullName>
    </alternativeName>
    <alternativeName>
        <fullName evidence="7">Peptidoglycan polymerization terminase</fullName>
    </alternativeName>
</protein>
<keyword evidence="4 7" id="KW-0472">Membrane</keyword>
<keyword evidence="1 7" id="KW-1003">Cell membrane</keyword>
<dbReference type="GO" id="GO:0071555">
    <property type="term" value="P:cell wall organization"/>
    <property type="evidence" value="ECO:0007669"/>
    <property type="project" value="UniProtKB-KW"/>
</dbReference>
<comment type="similarity">
    <text evidence="7">Belongs to the transglycosylase MltG family.</text>
</comment>
<dbReference type="Gene3D" id="3.30.1490.480">
    <property type="entry name" value="Endolytic murein transglycosylase"/>
    <property type="match status" value="1"/>
</dbReference>
<feature type="region of interest" description="Disordered" evidence="8">
    <location>
        <begin position="1"/>
        <end position="31"/>
    </location>
</feature>
<dbReference type="NCBIfam" id="TIGR00247">
    <property type="entry name" value="endolytic transglycosylase MltG"/>
    <property type="match status" value="1"/>
</dbReference>
<evidence type="ECO:0000256" key="3">
    <source>
        <dbReference type="ARBA" id="ARBA00022989"/>
    </source>
</evidence>
<comment type="caution">
    <text evidence="9">The sequence shown here is derived from an EMBL/GenBank/DDBJ whole genome shotgun (WGS) entry which is preliminary data.</text>
</comment>
<name>A0A8J7V3Y4_9PROT</name>
<keyword evidence="5 7" id="KW-0456">Lyase</keyword>
<feature type="transmembrane region" description="Helical" evidence="7">
    <location>
        <begin position="37"/>
        <end position="60"/>
    </location>
</feature>
<dbReference type="GO" id="GO:0009252">
    <property type="term" value="P:peptidoglycan biosynthetic process"/>
    <property type="evidence" value="ECO:0007669"/>
    <property type="project" value="UniProtKB-UniRule"/>
</dbReference>
<sequence>MNSENTGPTDPAEEAGTAPLPEGKPPRRGRGGLVRRIGRTVLLTLLLVSVLAVAGGYWGWERFTEPGPLNEARSVVVPNGAGVRAIADRLASAGVIGRPEIFILAARVTGMHASLKAGEFAFDPAMSQRAVLEKLVSGDTVDRFVTVPEGLTSMEIVALLRAEPGLSGAIDEVPPDGTLLPETYHYELDADRAAILERMRVAMDQTLTGLWETRAPNLPFENPRQAVTLASIVEKETGVAGERPMVAGVFVNRLRRGMRLQSDPTVVYALTEGAGALGRMLTRRDWKLDHPYNTYQIDGLPPGPIANPGRAALAAVLDPAETKALYFVADGSGGHAFAETLKEHNRNVAKWRRVRDSAE</sequence>
<evidence type="ECO:0000256" key="5">
    <source>
        <dbReference type="ARBA" id="ARBA00023239"/>
    </source>
</evidence>
<comment type="catalytic activity">
    <reaction evidence="7">
        <text>a peptidoglycan chain = a peptidoglycan chain with N-acetyl-1,6-anhydromuramyl-[peptide] at the reducing end + a peptidoglycan chain with N-acetylglucosamine at the non-reducing end.</text>
        <dbReference type="EC" id="4.2.2.29"/>
    </reaction>
</comment>
<keyword evidence="3 7" id="KW-1133">Transmembrane helix</keyword>
<feature type="site" description="Important for catalytic activity" evidence="7">
    <location>
        <position position="236"/>
    </location>
</feature>
<keyword evidence="2 7" id="KW-0812">Transmembrane</keyword>
<keyword evidence="6 7" id="KW-0961">Cell wall biogenesis/degradation</keyword>
<evidence type="ECO:0000313" key="10">
    <source>
        <dbReference type="Proteomes" id="UP000672602"/>
    </source>
</evidence>